<dbReference type="PANTHER" id="PTHR46885">
    <property type="entry name" value="PROTEIN ANKUB1"/>
    <property type="match status" value="1"/>
</dbReference>
<evidence type="ECO:0000313" key="4">
    <source>
        <dbReference type="Proteomes" id="UP000694397"/>
    </source>
</evidence>
<evidence type="ECO:0000256" key="1">
    <source>
        <dbReference type="SAM" id="MobiDB-lite"/>
    </source>
</evidence>
<dbReference type="PROSITE" id="PS50053">
    <property type="entry name" value="UBIQUITIN_2"/>
    <property type="match status" value="2"/>
</dbReference>
<dbReference type="InterPro" id="IPR042788">
    <property type="entry name" value="ANKUB1"/>
</dbReference>
<keyword evidence="4" id="KW-1185">Reference proteome</keyword>
<dbReference type="Gene3D" id="1.25.40.20">
    <property type="entry name" value="Ankyrin repeat-containing domain"/>
    <property type="match status" value="1"/>
</dbReference>
<evidence type="ECO:0000313" key="3">
    <source>
        <dbReference type="Ensembl" id="ENSSFOP00015026015.1"/>
    </source>
</evidence>
<dbReference type="SMART" id="SM00213">
    <property type="entry name" value="UBQ"/>
    <property type="match status" value="1"/>
</dbReference>
<dbReference type="Proteomes" id="UP000694397">
    <property type="component" value="Chromosome 2"/>
</dbReference>
<proteinExistence type="predicted"/>
<feature type="domain" description="Ubiquitin-like" evidence="2">
    <location>
        <begin position="106"/>
        <end position="156"/>
    </location>
</feature>
<evidence type="ECO:0000259" key="2">
    <source>
        <dbReference type="PROSITE" id="PS50053"/>
    </source>
</evidence>
<name>A0A8C9S0P7_SCLFO</name>
<dbReference type="Gene3D" id="3.10.20.90">
    <property type="entry name" value="Phosphatidylinositol 3-kinase Catalytic Subunit, Chain A, domain 1"/>
    <property type="match status" value="1"/>
</dbReference>
<reference evidence="3" key="2">
    <citation type="submission" date="2025-08" db="UniProtKB">
        <authorList>
            <consortium name="Ensembl"/>
        </authorList>
    </citation>
    <scope>IDENTIFICATION</scope>
</reference>
<gene>
    <name evidence="3" type="primary">ANKUB1</name>
</gene>
<dbReference type="SMART" id="SM00248">
    <property type="entry name" value="ANK"/>
    <property type="match status" value="3"/>
</dbReference>
<dbReference type="PANTHER" id="PTHR46885:SF1">
    <property type="entry name" value="PROTEIN ANKUB1"/>
    <property type="match status" value="1"/>
</dbReference>
<feature type="domain" description="Ubiquitin-like" evidence="2">
    <location>
        <begin position="1"/>
        <end position="79"/>
    </location>
</feature>
<accession>A0A8C9S0P7</accession>
<dbReference type="Ensembl" id="ENSSFOT00015026305.2">
    <property type="protein sequence ID" value="ENSSFOP00015026015.1"/>
    <property type="gene ID" value="ENSSFOG00015016729.2"/>
</dbReference>
<dbReference type="SUPFAM" id="SSF54236">
    <property type="entry name" value="Ubiquitin-like"/>
    <property type="match status" value="2"/>
</dbReference>
<dbReference type="InterPro" id="IPR029071">
    <property type="entry name" value="Ubiquitin-like_domsf"/>
</dbReference>
<feature type="region of interest" description="Disordered" evidence="1">
    <location>
        <begin position="408"/>
        <end position="442"/>
    </location>
</feature>
<dbReference type="InterPro" id="IPR000626">
    <property type="entry name" value="Ubiquitin-like_dom"/>
</dbReference>
<dbReference type="CDD" id="cd17051">
    <property type="entry name" value="Ubl2_ANKUB1"/>
    <property type="match status" value="1"/>
</dbReference>
<dbReference type="AlphaFoldDB" id="A0A8C9S0P7"/>
<dbReference type="InterPro" id="IPR036770">
    <property type="entry name" value="Ankyrin_rpt-contain_sf"/>
</dbReference>
<dbReference type="SUPFAM" id="SSF48403">
    <property type="entry name" value="Ankyrin repeat"/>
    <property type="match status" value="1"/>
</dbReference>
<protein>
    <submittedName>
        <fullName evidence="3">Ankyrin repeat and ubiquitin domain containing 1</fullName>
    </submittedName>
</protein>
<organism evidence="3 4">
    <name type="scientific">Scleropages formosus</name>
    <name type="common">Asian bonytongue</name>
    <name type="synonym">Osteoglossum formosum</name>
    <dbReference type="NCBI Taxonomy" id="113540"/>
    <lineage>
        <taxon>Eukaryota</taxon>
        <taxon>Metazoa</taxon>
        <taxon>Chordata</taxon>
        <taxon>Craniata</taxon>
        <taxon>Vertebrata</taxon>
        <taxon>Euteleostomi</taxon>
        <taxon>Actinopterygii</taxon>
        <taxon>Neopterygii</taxon>
        <taxon>Teleostei</taxon>
        <taxon>Osteoglossocephala</taxon>
        <taxon>Osteoglossomorpha</taxon>
        <taxon>Osteoglossiformes</taxon>
        <taxon>Osteoglossidae</taxon>
        <taxon>Scleropages</taxon>
    </lineage>
</organism>
<dbReference type="OrthoDB" id="8856820at2759"/>
<dbReference type="CDD" id="cd17050">
    <property type="entry name" value="Ubl1_ANKUB1"/>
    <property type="match status" value="1"/>
</dbReference>
<reference evidence="3 4" key="1">
    <citation type="submission" date="2019-04" db="EMBL/GenBank/DDBJ databases">
        <authorList>
            <consortium name="Wellcome Sanger Institute Data Sharing"/>
        </authorList>
    </citation>
    <scope>NUCLEOTIDE SEQUENCE [LARGE SCALE GENOMIC DNA]</scope>
</reference>
<sequence>MRIFVVFEGSCESLDASQDQEVGTLKLTIKDHFHIEILDDKQVQRFLELKYAGATLQDNWALGDIGITPGSTIRCVLKEEMQPILRVYCAVRKETLPVMGEVFLLNSSVSQLKSMVSLQSGFPVSAFRLTTPSGLELYNCNQLNDYAIHVGDTLRLDVWDGWTEFLKGCLLGHKQTVQRYLAEEELVLRFQQRVALYVSAFFGHLDLASWLLGKGVRADEPVGAHPYREWCWETEHPELAKCPIHAAAEAGQLLILKIFISSNVFSLDCRDPRGCSPLQLTLQHRHRECVRYLVTKLWSMVCFPGLAFPTWVYIQIKRWMNKAQRKASSTQNNVLRVPFRTQVGDTVHVDGFSAPIMTSKLRSKVTKEEITVTSHTIQDLATAKHTGYGSLALNKTASQDARVHLPPLYPVVKNGGKGEQRSTKKQTAPSSRSHDQNKNAWQGRILLPPISQNVNPRPRFIYNSPSTSLILSSSIESFSNCTGRTPRENAIYCLSLASAFTEKPWLQQLGMARTLVRRTVKNAA</sequence>
<dbReference type="Pfam" id="PF00240">
    <property type="entry name" value="ubiquitin"/>
    <property type="match status" value="1"/>
</dbReference>
<dbReference type="GeneTree" id="ENSGT00390000007965"/>
<reference evidence="3" key="3">
    <citation type="submission" date="2025-09" db="UniProtKB">
        <authorList>
            <consortium name="Ensembl"/>
        </authorList>
    </citation>
    <scope>IDENTIFICATION</scope>
</reference>
<dbReference type="InterPro" id="IPR002110">
    <property type="entry name" value="Ankyrin_rpt"/>
</dbReference>